<dbReference type="Pfam" id="PF00480">
    <property type="entry name" value="ROK"/>
    <property type="match status" value="1"/>
</dbReference>
<protein>
    <submittedName>
        <fullName evidence="2">ROK family protein</fullName>
    </submittedName>
</protein>
<dbReference type="PANTHER" id="PTHR18964">
    <property type="entry name" value="ROK (REPRESSOR, ORF, KINASE) FAMILY"/>
    <property type="match status" value="1"/>
</dbReference>
<accession>A0ABZ1KJ87</accession>
<dbReference type="EMBL" id="CP108164">
    <property type="protein sequence ID" value="WTQ79267.1"/>
    <property type="molecule type" value="Genomic_DNA"/>
</dbReference>
<sequence length="353" mass="36513">MSAAITAAPGPRHHVVADLGGTSLRIGRITAHGGVEAVRRVTTDGIGRPGARAAGTAQRRVLDQLARELEEYLRSPDGHGASAVGLSFAGPLAKDGVVRAAPTLWGAEAAPVHVGDLLSARLGLPVLVANDITAAAWRYAETETAPFCLITISSGIGSKVFRHGEVLVDDQGHGGELGHWRIDLSEDAAPCDCGGRGHLGAVASGRGILRAARAAAAADPAAFARSALAAPAGHRPEGITNEALARAVRAGDPFATHTLRGSLRPLASAVNCLFTAIGIRRYLFIGGFAVAVGERFVSLLGDELVRHGCFGLDSAETRAMLALGARDDDHCLIGMGRMLERSSHLTPVLEDSV</sequence>
<evidence type="ECO:0000313" key="2">
    <source>
        <dbReference type="EMBL" id="WTQ79267.1"/>
    </source>
</evidence>
<organism evidence="2 3">
    <name type="scientific">Streptomyces achromogenes</name>
    <dbReference type="NCBI Taxonomy" id="67255"/>
    <lineage>
        <taxon>Bacteria</taxon>
        <taxon>Bacillati</taxon>
        <taxon>Actinomycetota</taxon>
        <taxon>Actinomycetes</taxon>
        <taxon>Kitasatosporales</taxon>
        <taxon>Streptomycetaceae</taxon>
        <taxon>Streptomyces</taxon>
    </lineage>
</organism>
<dbReference type="InterPro" id="IPR000600">
    <property type="entry name" value="ROK"/>
</dbReference>
<evidence type="ECO:0000313" key="3">
    <source>
        <dbReference type="Proteomes" id="UP001622557"/>
    </source>
</evidence>
<gene>
    <name evidence="2" type="ORF">OG350_02660</name>
</gene>
<dbReference type="Proteomes" id="UP001622557">
    <property type="component" value="Chromosome"/>
</dbReference>
<proteinExistence type="inferred from homology"/>
<comment type="similarity">
    <text evidence="1">Belongs to the ROK (NagC/XylR) family.</text>
</comment>
<dbReference type="InterPro" id="IPR043129">
    <property type="entry name" value="ATPase_NBD"/>
</dbReference>
<evidence type="ECO:0000256" key="1">
    <source>
        <dbReference type="ARBA" id="ARBA00006479"/>
    </source>
</evidence>
<name>A0ABZ1KJ87_STRAH</name>
<dbReference type="Gene3D" id="3.30.420.40">
    <property type="match status" value="2"/>
</dbReference>
<dbReference type="RefSeq" id="WP_405445049.1">
    <property type="nucleotide sequence ID" value="NZ_CP108164.1"/>
</dbReference>
<dbReference type="PANTHER" id="PTHR18964:SF173">
    <property type="entry name" value="GLUCOKINASE"/>
    <property type="match status" value="1"/>
</dbReference>
<dbReference type="GeneID" id="97279290"/>
<dbReference type="SUPFAM" id="SSF53067">
    <property type="entry name" value="Actin-like ATPase domain"/>
    <property type="match status" value="1"/>
</dbReference>
<keyword evidence="3" id="KW-1185">Reference proteome</keyword>
<reference evidence="2 3" key="1">
    <citation type="submission" date="2022-10" db="EMBL/GenBank/DDBJ databases">
        <title>The complete genomes of actinobacterial strains from the NBC collection.</title>
        <authorList>
            <person name="Joergensen T.S."/>
            <person name="Alvarez Arevalo M."/>
            <person name="Sterndorff E.B."/>
            <person name="Faurdal D."/>
            <person name="Vuksanovic O."/>
            <person name="Mourched A.-S."/>
            <person name="Charusanti P."/>
            <person name="Shaw S."/>
            <person name="Blin K."/>
            <person name="Weber T."/>
        </authorList>
    </citation>
    <scope>NUCLEOTIDE SEQUENCE [LARGE SCALE GENOMIC DNA]</scope>
    <source>
        <strain evidence="2 3">NBC_00156</strain>
    </source>
</reference>